<evidence type="ECO:0000256" key="3">
    <source>
        <dbReference type="ARBA" id="ARBA00023163"/>
    </source>
</evidence>
<dbReference type="AlphaFoldDB" id="A0AAN8LVH2"/>
<evidence type="ECO:0000259" key="4">
    <source>
        <dbReference type="PROSITE" id="PS52003"/>
    </source>
</evidence>
<dbReference type="GO" id="GO:0003677">
    <property type="term" value="F:DNA binding"/>
    <property type="evidence" value="ECO:0007669"/>
    <property type="project" value="InterPro"/>
</dbReference>
<evidence type="ECO:0000256" key="1">
    <source>
        <dbReference type="ARBA" id="ARBA00023015"/>
    </source>
</evidence>
<feature type="domain" description="OCA" evidence="4">
    <location>
        <begin position="6"/>
        <end position="28"/>
    </location>
</feature>
<protein>
    <recommendedName>
        <fullName evidence="4">OCA domain-containing protein</fullName>
    </recommendedName>
</protein>
<keyword evidence="3" id="KW-0804">Transcription</keyword>
<dbReference type="Proteomes" id="UP001356427">
    <property type="component" value="Unassembled WGS sequence"/>
</dbReference>
<dbReference type="InterPro" id="IPR047571">
    <property type="entry name" value="OCA"/>
</dbReference>
<organism evidence="5 6">
    <name type="scientific">Coregonus suidteri</name>
    <dbReference type="NCBI Taxonomy" id="861788"/>
    <lineage>
        <taxon>Eukaryota</taxon>
        <taxon>Metazoa</taxon>
        <taxon>Chordata</taxon>
        <taxon>Craniata</taxon>
        <taxon>Vertebrata</taxon>
        <taxon>Euteleostomi</taxon>
        <taxon>Actinopterygii</taxon>
        <taxon>Neopterygii</taxon>
        <taxon>Teleostei</taxon>
        <taxon>Protacanthopterygii</taxon>
        <taxon>Salmoniformes</taxon>
        <taxon>Salmonidae</taxon>
        <taxon>Coregoninae</taxon>
        <taxon>Coregonus</taxon>
    </lineage>
</organism>
<name>A0AAN8LVH2_9TELE</name>
<dbReference type="EMBL" id="JAGTTL010000010">
    <property type="protein sequence ID" value="KAK6316614.1"/>
    <property type="molecule type" value="Genomic_DNA"/>
</dbReference>
<sequence>MSGEKPKVYEGVRVKITVKELLKKRRARQMKLSSEYANSWYQDPVATPFLSLVPEPSAQPWPCEDNSRDYGTECLSLYSDNFSAAQQTEPAAYSEPCNYTHQQPWSLGNIFHQDNREGQASWSSLETRTPACTPENINPLGTHHLPSSLHEYSDPVDPTYISLYTNVTQYDTSVYSNRTESTSKIQWMP</sequence>
<proteinExistence type="predicted"/>
<evidence type="ECO:0000313" key="6">
    <source>
        <dbReference type="Proteomes" id="UP001356427"/>
    </source>
</evidence>
<dbReference type="GO" id="GO:0070974">
    <property type="term" value="F:POU domain binding"/>
    <property type="evidence" value="ECO:0007669"/>
    <property type="project" value="InterPro"/>
</dbReference>
<evidence type="ECO:0000256" key="2">
    <source>
        <dbReference type="ARBA" id="ARBA00023159"/>
    </source>
</evidence>
<comment type="caution">
    <text evidence="5">The sequence shown here is derived from an EMBL/GenBank/DDBJ whole genome shotgun (WGS) entry which is preliminary data.</text>
</comment>
<keyword evidence="2" id="KW-0010">Activator</keyword>
<keyword evidence="1" id="KW-0805">Transcription regulation</keyword>
<evidence type="ECO:0000313" key="5">
    <source>
        <dbReference type="EMBL" id="KAK6316614.1"/>
    </source>
</evidence>
<keyword evidence="6" id="KW-1185">Reference proteome</keyword>
<gene>
    <name evidence="5" type="ORF">J4Q44_G00120140</name>
</gene>
<reference evidence="5 6" key="1">
    <citation type="submission" date="2021-04" db="EMBL/GenBank/DDBJ databases">
        <authorList>
            <person name="De Guttry C."/>
            <person name="Zahm M."/>
            <person name="Klopp C."/>
            <person name="Cabau C."/>
            <person name="Louis A."/>
            <person name="Berthelot C."/>
            <person name="Parey E."/>
            <person name="Roest Crollius H."/>
            <person name="Montfort J."/>
            <person name="Robinson-Rechavi M."/>
            <person name="Bucao C."/>
            <person name="Bouchez O."/>
            <person name="Gislard M."/>
            <person name="Lluch J."/>
            <person name="Milhes M."/>
            <person name="Lampietro C."/>
            <person name="Lopez Roques C."/>
            <person name="Donnadieu C."/>
            <person name="Braasch I."/>
            <person name="Desvignes T."/>
            <person name="Postlethwait J."/>
            <person name="Bobe J."/>
            <person name="Wedekind C."/>
            <person name="Guiguen Y."/>
        </authorList>
    </citation>
    <scope>NUCLEOTIDE SEQUENCE [LARGE SCALE GENOMIC DNA]</scope>
    <source>
        <strain evidence="5">Cs_M1</strain>
        <tissue evidence="5">Blood</tissue>
    </source>
</reference>
<dbReference type="PROSITE" id="PS52003">
    <property type="entry name" value="OCA"/>
    <property type="match status" value="1"/>
</dbReference>
<accession>A0AAN8LVH2</accession>